<dbReference type="InterPro" id="IPR014756">
    <property type="entry name" value="Ig_E-set"/>
</dbReference>
<dbReference type="GeneTree" id="ENSGT00940000165930"/>
<dbReference type="InterPro" id="IPR011021">
    <property type="entry name" value="Arrestin-like_N"/>
</dbReference>
<dbReference type="eggNOG" id="KOG3780">
    <property type="taxonomic scope" value="Eukaryota"/>
</dbReference>
<dbReference type="GO" id="GO:0007399">
    <property type="term" value="P:nervous system development"/>
    <property type="evidence" value="ECO:0007669"/>
    <property type="project" value="UniProtKB-ARBA"/>
</dbReference>
<evidence type="ECO:0000259" key="2">
    <source>
        <dbReference type="SMART" id="SM01017"/>
    </source>
</evidence>
<reference evidence="4" key="1">
    <citation type="submission" date="2013-10" db="EMBL/GenBank/DDBJ databases">
        <authorList>
            <person name="Schartl M."/>
            <person name="Warren W."/>
        </authorList>
    </citation>
    <scope>NUCLEOTIDE SEQUENCE [LARGE SCALE GENOMIC DNA]</scope>
    <source>
        <strain evidence="4">female</strain>
    </source>
</reference>
<reference evidence="3" key="2">
    <citation type="submission" date="2025-08" db="UniProtKB">
        <authorList>
            <consortium name="Ensembl"/>
        </authorList>
    </citation>
    <scope>IDENTIFICATION</scope>
</reference>
<dbReference type="SMART" id="SM01017">
    <property type="entry name" value="Arrestin_C"/>
    <property type="match status" value="1"/>
</dbReference>
<dbReference type="STRING" id="48698.ENSPFOP00000001625"/>
<dbReference type="OrthoDB" id="2333384at2759"/>
<dbReference type="GeneID" id="103145006"/>
<dbReference type="SUPFAM" id="SSF81296">
    <property type="entry name" value="E set domains"/>
    <property type="match status" value="2"/>
</dbReference>
<dbReference type="Pfam" id="PF02752">
    <property type="entry name" value="Arrestin_C"/>
    <property type="match status" value="1"/>
</dbReference>
<evidence type="ECO:0000313" key="3">
    <source>
        <dbReference type="Ensembl" id="ENSPFOP00000001625.1"/>
    </source>
</evidence>
<sequence length="343" mass="39359">MKMTIKHFQIEYDAINRRNIFTNGDIINGRIILEAVKKTIIQSLVFKATGKASLRLVNYYGNIIDREDERDDQIHLDKIKYYRIKQDILKEGEQEDWNIIEKGRHVFPFSFKVPNSRKIPSSFCSVFGQIVHTLKAELKQSMKLTKKAETHFTFVCKPSVSGLLARQHGSMSKNIALGSGKVSMTVHTRQRGYKQGEALRVRLEIENLSSRSVKPKFVLDEKKIYFGIHRSKIQKHEILKEKADAVESFSGKTTVIKEITIPRELSPSILNCSVIKLEYRLKVYLEITCEADLVVKLPIVIIPELSEENPSGRPNQPAWMSQLMGLPPPYEEYAMYPSFPFGV</sequence>
<dbReference type="KEGG" id="pfor:103145006"/>
<dbReference type="GO" id="GO:0015031">
    <property type="term" value="P:protein transport"/>
    <property type="evidence" value="ECO:0007669"/>
    <property type="project" value="TreeGrafter"/>
</dbReference>
<comment type="similarity">
    <text evidence="1">Belongs to the arrestin family.</text>
</comment>
<dbReference type="OMA" id="VIEKGRH"/>
<dbReference type="EMBL" id="AYCK01000864">
    <property type="status" value="NOT_ANNOTATED_CDS"/>
    <property type="molecule type" value="Genomic_DNA"/>
</dbReference>
<dbReference type="RefSeq" id="XP_007562293.1">
    <property type="nucleotide sequence ID" value="XM_007562231.2"/>
</dbReference>
<organism evidence="3 4">
    <name type="scientific">Poecilia formosa</name>
    <name type="common">Amazon molly</name>
    <name type="synonym">Limia formosa</name>
    <dbReference type="NCBI Taxonomy" id="48698"/>
    <lineage>
        <taxon>Eukaryota</taxon>
        <taxon>Metazoa</taxon>
        <taxon>Chordata</taxon>
        <taxon>Craniata</taxon>
        <taxon>Vertebrata</taxon>
        <taxon>Euteleostomi</taxon>
        <taxon>Actinopterygii</taxon>
        <taxon>Neopterygii</taxon>
        <taxon>Teleostei</taxon>
        <taxon>Neoteleostei</taxon>
        <taxon>Acanthomorphata</taxon>
        <taxon>Ovalentaria</taxon>
        <taxon>Atherinomorphae</taxon>
        <taxon>Cyprinodontiformes</taxon>
        <taxon>Poeciliidae</taxon>
        <taxon>Poeciliinae</taxon>
        <taxon>Poecilia</taxon>
    </lineage>
</organism>
<dbReference type="PANTHER" id="PTHR11188:SF135">
    <property type="entry name" value="ARRESTIN DOMAIN CONTAINING 3-LIKE-RELATED"/>
    <property type="match status" value="1"/>
</dbReference>
<dbReference type="InterPro" id="IPR014752">
    <property type="entry name" value="Arrestin-like_C"/>
</dbReference>
<dbReference type="PANTHER" id="PTHR11188">
    <property type="entry name" value="ARRESTIN DOMAIN CONTAINING PROTEIN"/>
    <property type="match status" value="1"/>
</dbReference>
<evidence type="ECO:0000256" key="1">
    <source>
        <dbReference type="ARBA" id="ARBA00005298"/>
    </source>
</evidence>
<dbReference type="GO" id="GO:0005737">
    <property type="term" value="C:cytoplasm"/>
    <property type="evidence" value="ECO:0007669"/>
    <property type="project" value="TreeGrafter"/>
</dbReference>
<dbReference type="Proteomes" id="UP000028760">
    <property type="component" value="Unassembled WGS sequence"/>
</dbReference>
<dbReference type="Gene3D" id="2.60.40.640">
    <property type="match status" value="2"/>
</dbReference>
<dbReference type="AlphaFoldDB" id="A0A087X772"/>
<dbReference type="Ensembl" id="ENSPFOT00000001628.1">
    <property type="protein sequence ID" value="ENSPFOP00000001625.1"/>
    <property type="gene ID" value="ENSPFOG00000001705.1"/>
</dbReference>
<dbReference type="InterPro" id="IPR050357">
    <property type="entry name" value="Arrestin_domain-protein"/>
</dbReference>
<keyword evidence="4" id="KW-1185">Reference proteome</keyword>
<name>A0A087X772_POEFO</name>
<feature type="domain" description="Arrestin C-terminal-like" evidence="2">
    <location>
        <begin position="178"/>
        <end position="304"/>
    </location>
</feature>
<reference evidence="3" key="3">
    <citation type="submission" date="2025-09" db="UniProtKB">
        <authorList>
            <consortium name="Ensembl"/>
        </authorList>
    </citation>
    <scope>IDENTIFICATION</scope>
</reference>
<evidence type="ECO:0000313" key="4">
    <source>
        <dbReference type="Proteomes" id="UP000028760"/>
    </source>
</evidence>
<accession>A0A087X772</accession>
<proteinExistence type="inferred from homology"/>
<dbReference type="InterPro" id="IPR011022">
    <property type="entry name" value="Arrestin_C-like"/>
</dbReference>
<dbReference type="GO" id="GO:0005886">
    <property type="term" value="C:plasma membrane"/>
    <property type="evidence" value="ECO:0007669"/>
    <property type="project" value="TreeGrafter"/>
</dbReference>
<protein>
    <submittedName>
        <fullName evidence="3">Arrestin domain-containing protein 3-like</fullName>
    </submittedName>
</protein>
<dbReference type="Pfam" id="PF00339">
    <property type="entry name" value="Arrestin_N"/>
    <property type="match status" value="1"/>
</dbReference>